<evidence type="ECO:0000256" key="2">
    <source>
        <dbReference type="PROSITE-ProRule" id="PRU00335"/>
    </source>
</evidence>
<dbReference type="SUPFAM" id="SSF46689">
    <property type="entry name" value="Homeodomain-like"/>
    <property type="match status" value="1"/>
</dbReference>
<dbReference type="Proteomes" id="UP001596439">
    <property type="component" value="Unassembled WGS sequence"/>
</dbReference>
<organism evidence="4 5">
    <name type="scientific">Exiguobacterium aestuarii</name>
    <dbReference type="NCBI Taxonomy" id="273527"/>
    <lineage>
        <taxon>Bacteria</taxon>
        <taxon>Bacillati</taxon>
        <taxon>Bacillota</taxon>
        <taxon>Bacilli</taxon>
        <taxon>Bacillales</taxon>
        <taxon>Bacillales Family XII. Incertae Sedis</taxon>
        <taxon>Exiguobacterium</taxon>
    </lineage>
</organism>
<accession>A0ABW2PHX6</accession>
<keyword evidence="1 2" id="KW-0238">DNA-binding</keyword>
<dbReference type="InterPro" id="IPR001647">
    <property type="entry name" value="HTH_TetR"/>
</dbReference>
<dbReference type="RefSeq" id="WP_214786618.1">
    <property type="nucleotide sequence ID" value="NZ_JANIEL010000024.1"/>
</dbReference>
<dbReference type="Pfam" id="PF17937">
    <property type="entry name" value="TetR_C_28"/>
    <property type="match status" value="1"/>
</dbReference>
<dbReference type="Pfam" id="PF00440">
    <property type="entry name" value="TetR_N"/>
    <property type="match status" value="1"/>
</dbReference>
<name>A0ABW2PHX6_9BACL</name>
<feature type="DNA-binding region" description="H-T-H motif" evidence="2">
    <location>
        <begin position="24"/>
        <end position="43"/>
    </location>
</feature>
<dbReference type="Gene3D" id="1.10.357.10">
    <property type="entry name" value="Tetracycline Repressor, domain 2"/>
    <property type="match status" value="1"/>
</dbReference>
<evidence type="ECO:0000256" key="1">
    <source>
        <dbReference type="ARBA" id="ARBA00023125"/>
    </source>
</evidence>
<reference evidence="5" key="1">
    <citation type="journal article" date="2019" name="Int. J. Syst. Evol. Microbiol.">
        <title>The Global Catalogue of Microorganisms (GCM) 10K type strain sequencing project: providing services to taxonomists for standard genome sequencing and annotation.</title>
        <authorList>
            <consortium name="The Broad Institute Genomics Platform"/>
            <consortium name="The Broad Institute Genome Sequencing Center for Infectious Disease"/>
            <person name="Wu L."/>
            <person name="Ma J."/>
        </authorList>
    </citation>
    <scope>NUCLEOTIDE SEQUENCE [LARGE SCALE GENOMIC DNA]</scope>
    <source>
        <strain evidence="5">CCUG 55590</strain>
    </source>
</reference>
<evidence type="ECO:0000259" key="3">
    <source>
        <dbReference type="PROSITE" id="PS50977"/>
    </source>
</evidence>
<dbReference type="InterPro" id="IPR009057">
    <property type="entry name" value="Homeodomain-like_sf"/>
</dbReference>
<keyword evidence="5" id="KW-1185">Reference proteome</keyword>
<evidence type="ECO:0000313" key="5">
    <source>
        <dbReference type="Proteomes" id="UP001596439"/>
    </source>
</evidence>
<dbReference type="InterPro" id="IPR041479">
    <property type="entry name" value="TetR_CgmR_C"/>
</dbReference>
<proteinExistence type="predicted"/>
<dbReference type="PRINTS" id="PR00455">
    <property type="entry name" value="HTHTETR"/>
</dbReference>
<protein>
    <submittedName>
        <fullName evidence="4">TetR/AcrR family transcriptional regulator</fullName>
    </submittedName>
</protein>
<dbReference type="EMBL" id="JBHTCE010000001">
    <property type="protein sequence ID" value="MFC7388974.1"/>
    <property type="molecule type" value="Genomic_DNA"/>
</dbReference>
<evidence type="ECO:0000313" key="4">
    <source>
        <dbReference type="EMBL" id="MFC7388974.1"/>
    </source>
</evidence>
<sequence>MSKKQLLLQTAAQMIREDGISQLSLERLATKAGITKAGVLYHFDSKANLLRQMNELAIETFETRIKEHLSDGPYPFTRAYALATLDDVDHGDTDLIAVFISSQEDAASESIWSKVSTDWNEKFAVDGPDQDAILKLRLLCDGFWFAVLYGYSESFKDRAANLIREACDELIQGGS</sequence>
<feature type="domain" description="HTH tetR-type" evidence="3">
    <location>
        <begin position="1"/>
        <end position="61"/>
    </location>
</feature>
<comment type="caution">
    <text evidence="4">The sequence shown here is derived from an EMBL/GenBank/DDBJ whole genome shotgun (WGS) entry which is preliminary data.</text>
</comment>
<gene>
    <name evidence="4" type="ORF">ACFQO8_02385</name>
</gene>
<dbReference type="PROSITE" id="PS50977">
    <property type="entry name" value="HTH_TETR_2"/>
    <property type="match status" value="1"/>
</dbReference>